<dbReference type="PRINTS" id="PR00359">
    <property type="entry name" value="BP450"/>
</dbReference>
<dbReference type="EMBL" id="BOOH01000023">
    <property type="protein sequence ID" value="GIH77066.1"/>
    <property type="molecule type" value="Genomic_DNA"/>
</dbReference>
<dbReference type="Proteomes" id="UP000616724">
    <property type="component" value="Unassembled WGS sequence"/>
</dbReference>
<dbReference type="GO" id="GO:0006707">
    <property type="term" value="P:cholesterol catabolic process"/>
    <property type="evidence" value="ECO:0007669"/>
    <property type="project" value="TreeGrafter"/>
</dbReference>
<sequence length="467" mass="51649">MTTQEPASSPPLTVASIDLSDLRFWARPPAERARAFALLRAQPHPLRFRLPKVPFLRRDPGSWALVRHADVVEASRRPDAFSSEPSATSPTDMPGWMSGYFTSMIDMDDPRHAKIRRIVSRAFTPRMLAQAEDDIARRAARIVDELVAAGPGDFVARVAMRLPVEVICDMLGIPPRDHARVVRLTNIVVGYTDPEYVGETADYTGARVKVSPLGVIRVLATVALAGWRLHRLAARLGRRRRSAPTGDLTSALVNANIDGERLSPREFAAFFLLLVVAGNETTRTAIAHGLKLFTDHPDQRRLLLADFEGRIAGAVEEIVRHSSPVVFMRRNVTRDVEINGHRYRAGQKVMLFYASANRDETVFTDPDAFDITRHPNPHVGFGGPGPHFCLGAHLARREITVMFRELFARLPDITAGEPDRLLSSFVNGYKRLPCAFTVPEAASDPGAPPPRARARPAPTAGSEPDRR</sequence>
<keyword evidence="4" id="KW-0560">Oxidoreductase</keyword>
<evidence type="ECO:0000256" key="4">
    <source>
        <dbReference type="ARBA" id="ARBA00023002"/>
    </source>
</evidence>
<dbReference type="GO" id="GO:0008395">
    <property type="term" value="F:steroid hydroxylase activity"/>
    <property type="evidence" value="ECO:0007669"/>
    <property type="project" value="TreeGrafter"/>
</dbReference>
<dbReference type="AlphaFoldDB" id="A0A8J3RIJ6"/>
<dbReference type="Pfam" id="PF00067">
    <property type="entry name" value="p450"/>
    <property type="match status" value="1"/>
</dbReference>
<evidence type="ECO:0000256" key="3">
    <source>
        <dbReference type="ARBA" id="ARBA00022723"/>
    </source>
</evidence>
<evidence type="ECO:0000256" key="2">
    <source>
        <dbReference type="ARBA" id="ARBA00022617"/>
    </source>
</evidence>
<protein>
    <submittedName>
        <fullName evidence="8">Methyl-branched lipid omega-hydroxylase</fullName>
    </submittedName>
</protein>
<dbReference type="InterPro" id="IPR002397">
    <property type="entry name" value="Cyt_P450_B"/>
</dbReference>
<keyword evidence="2" id="KW-0349">Heme</keyword>
<evidence type="ECO:0000313" key="9">
    <source>
        <dbReference type="Proteomes" id="UP000616724"/>
    </source>
</evidence>
<evidence type="ECO:0000256" key="5">
    <source>
        <dbReference type="ARBA" id="ARBA00023004"/>
    </source>
</evidence>
<dbReference type="RefSeq" id="WP_203891617.1">
    <property type="nucleotide sequence ID" value="NZ_BOOH01000023.1"/>
</dbReference>
<evidence type="ECO:0000256" key="1">
    <source>
        <dbReference type="ARBA" id="ARBA00010617"/>
    </source>
</evidence>
<evidence type="ECO:0000313" key="8">
    <source>
        <dbReference type="EMBL" id="GIH77066.1"/>
    </source>
</evidence>
<dbReference type="Gene3D" id="1.10.630.10">
    <property type="entry name" value="Cytochrome P450"/>
    <property type="match status" value="1"/>
</dbReference>
<comment type="similarity">
    <text evidence="1">Belongs to the cytochrome P450 family.</text>
</comment>
<dbReference type="PANTHER" id="PTHR46696:SF4">
    <property type="entry name" value="BIOTIN BIOSYNTHESIS CYTOCHROME P450"/>
    <property type="match status" value="1"/>
</dbReference>
<evidence type="ECO:0000256" key="7">
    <source>
        <dbReference type="SAM" id="MobiDB-lite"/>
    </source>
</evidence>
<proteinExistence type="inferred from homology"/>
<keyword evidence="6" id="KW-0503">Monooxygenase</keyword>
<dbReference type="FunFam" id="1.10.630.10:FF:000018">
    <property type="entry name" value="Cytochrome P450 monooxygenase"/>
    <property type="match status" value="1"/>
</dbReference>
<keyword evidence="5" id="KW-0408">Iron</keyword>
<reference evidence="8 9" key="1">
    <citation type="submission" date="2021-01" db="EMBL/GenBank/DDBJ databases">
        <title>Whole genome shotgun sequence of Planobispora longispora NBRC 13918.</title>
        <authorList>
            <person name="Komaki H."/>
            <person name="Tamura T."/>
        </authorList>
    </citation>
    <scope>NUCLEOTIDE SEQUENCE [LARGE SCALE GENOMIC DNA]</scope>
    <source>
        <strain evidence="8 9">NBRC 13918</strain>
    </source>
</reference>
<dbReference type="GO" id="GO:0036199">
    <property type="term" value="F:cholest-4-en-3-one 26-monooxygenase activity"/>
    <property type="evidence" value="ECO:0007669"/>
    <property type="project" value="TreeGrafter"/>
</dbReference>
<organism evidence="8 9">
    <name type="scientific">Planobispora longispora</name>
    <dbReference type="NCBI Taxonomy" id="28887"/>
    <lineage>
        <taxon>Bacteria</taxon>
        <taxon>Bacillati</taxon>
        <taxon>Actinomycetota</taxon>
        <taxon>Actinomycetes</taxon>
        <taxon>Streptosporangiales</taxon>
        <taxon>Streptosporangiaceae</taxon>
        <taxon>Planobispora</taxon>
    </lineage>
</organism>
<name>A0A8J3RIJ6_9ACTN</name>
<dbReference type="GO" id="GO:0020037">
    <property type="term" value="F:heme binding"/>
    <property type="evidence" value="ECO:0007669"/>
    <property type="project" value="InterPro"/>
</dbReference>
<dbReference type="InterPro" id="IPR001128">
    <property type="entry name" value="Cyt_P450"/>
</dbReference>
<keyword evidence="3" id="KW-0479">Metal-binding</keyword>
<comment type="caution">
    <text evidence="8">The sequence shown here is derived from an EMBL/GenBank/DDBJ whole genome shotgun (WGS) entry which is preliminary data.</text>
</comment>
<dbReference type="PANTHER" id="PTHR46696">
    <property type="entry name" value="P450, PUTATIVE (EUROFUNG)-RELATED"/>
    <property type="match status" value="1"/>
</dbReference>
<keyword evidence="9" id="KW-1185">Reference proteome</keyword>
<dbReference type="InterPro" id="IPR036396">
    <property type="entry name" value="Cyt_P450_sf"/>
</dbReference>
<dbReference type="CDD" id="cd11033">
    <property type="entry name" value="CYP142-like"/>
    <property type="match status" value="1"/>
</dbReference>
<gene>
    <name evidence="8" type="primary">cyp124_2</name>
    <name evidence="8" type="ORF">Plo01_34950</name>
</gene>
<accession>A0A8J3RIJ6</accession>
<dbReference type="SUPFAM" id="SSF48264">
    <property type="entry name" value="Cytochrome P450"/>
    <property type="match status" value="1"/>
</dbReference>
<dbReference type="GO" id="GO:0005506">
    <property type="term" value="F:iron ion binding"/>
    <property type="evidence" value="ECO:0007669"/>
    <property type="project" value="InterPro"/>
</dbReference>
<evidence type="ECO:0000256" key="6">
    <source>
        <dbReference type="ARBA" id="ARBA00023033"/>
    </source>
</evidence>
<feature type="region of interest" description="Disordered" evidence="7">
    <location>
        <begin position="439"/>
        <end position="467"/>
    </location>
</feature>